<organism evidence="2 3">
    <name type="scientific">Verticillium longisporum</name>
    <name type="common">Verticillium dahliae var. longisporum</name>
    <dbReference type="NCBI Taxonomy" id="100787"/>
    <lineage>
        <taxon>Eukaryota</taxon>
        <taxon>Fungi</taxon>
        <taxon>Dikarya</taxon>
        <taxon>Ascomycota</taxon>
        <taxon>Pezizomycotina</taxon>
        <taxon>Sordariomycetes</taxon>
        <taxon>Hypocreomycetidae</taxon>
        <taxon>Glomerellales</taxon>
        <taxon>Plectosphaerellaceae</taxon>
        <taxon>Verticillium</taxon>
    </lineage>
</organism>
<dbReference type="Proteomes" id="UP000044602">
    <property type="component" value="Unassembled WGS sequence"/>
</dbReference>
<feature type="region of interest" description="Disordered" evidence="1">
    <location>
        <begin position="175"/>
        <end position="202"/>
    </location>
</feature>
<gene>
    <name evidence="2" type="ORF">BN1708_012086</name>
</gene>
<reference evidence="2 3" key="1">
    <citation type="submission" date="2015-05" db="EMBL/GenBank/DDBJ databases">
        <authorList>
            <person name="Wang D.B."/>
            <person name="Wang M."/>
        </authorList>
    </citation>
    <scope>NUCLEOTIDE SEQUENCE [LARGE SCALE GENOMIC DNA]</scope>
    <source>
        <strain evidence="2">VL1</strain>
    </source>
</reference>
<sequence>MPGLIPLMLHAPGAASRRSILLSPGSSAFPLSSPPPTQTTHKRMGSLDAAAARPKARGPKRLSLQAPASLPVLPYTAADWNKAVAEVKRHYSNRQYRACSARCCEILDNFKDQANVEPTYLIYLHFYAATSVEMLARPLNMSSPYRAKLLNQARAHYARAAELIQTADETISTYSRPSSAATTAPSLHSPSCSISSRSSTELSSPTASICSLEDAMAKLANTPAPLQTKKRVTFIDDLEPMIQEPFIRPDSPTLGFDDLRSSPVDGSRYLPSLQEVPESKLPAAIAVAPSPSAPTPEPPIEDSEENDYGYLRERSIHRYCALLVGLRSQIASHLAAVDAQLAPQASTMANHRLSFSISTRASTPDVDDEMRALDLKARIERLRASGWKRQRFNPRRYEELRESVLAEMA</sequence>
<dbReference type="EMBL" id="CVQH01008668">
    <property type="protein sequence ID" value="CRK17528.1"/>
    <property type="molecule type" value="Genomic_DNA"/>
</dbReference>
<feature type="non-terminal residue" evidence="2">
    <location>
        <position position="409"/>
    </location>
</feature>
<name>A0A0G4L6C3_VERLO</name>
<protein>
    <submittedName>
        <fullName evidence="2">Uncharacterized protein</fullName>
    </submittedName>
</protein>
<evidence type="ECO:0000313" key="3">
    <source>
        <dbReference type="Proteomes" id="UP000044602"/>
    </source>
</evidence>
<dbReference type="AlphaFoldDB" id="A0A0G4L6C3"/>
<evidence type="ECO:0000313" key="2">
    <source>
        <dbReference type="EMBL" id="CRK17528.1"/>
    </source>
</evidence>
<proteinExistence type="predicted"/>
<keyword evidence="3" id="KW-1185">Reference proteome</keyword>
<accession>A0A0G4L6C3</accession>
<evidence type="ECO:0000256" key="1">
    <source>
        <dbReference type="SAM" id="MobiDB-lite"/>
    </source>
</evidence>